<reference evidence="1 2" key="1">
    <citation type="submission" date="2019-05" db="EMBL/GenBank/DDBJ databases">
        <authorList>
            <person name="Zhang J.-Y."/>
            <person name="Feg X."/>
            <person name="Du Z.-J."/>
        </authorList>
    </citation>
    <scope>NUCLEOTIDE SEQUENCE [LARGE SCALE GENOMIC DNA]</scope>
    <source>
        <strain evidence="1 2">RZ26</strain>
    </source>
</reference>
<dbReference type="Pfam" id="PF03746">
    <property type="entry name" value="LamB_YcsF"/>
    <property type="match status" value="1"/>
</dbReference>
<dbReference type="EMBL" id="VATY01000002">
    <property type="protein sequence ID" value="TMM57121.1"/>
    <property type="molecule type" value="Genomic_DNA"/>
</dbReference>
<dbReference type="Gene3D" id="3.20.20.370">
    <property type="entry name" value="Glycoside hydrolase/deacetylase"/>
    <property type="match status" value="1"/>
</dbReference>
<dbReference type="OrthoDB" id="9773478at2"/>
<sequence>MKKYSIDINCDVGEGIGNEAELLPLISSCNIACGGHAGDIETMTNVVRLAKENKVRVGAHPSYPDKQNFGRVSMDIPSELLVKSIQTQIESFTSVLEKENVPIHHIKPHGALYNDIVRDEDLAKVFLEAIAMYKGYVFLYVPYNSKIEAESLKKNFNIKYEAFGDRNYNKDLSLVSRKLPNAVIEKPELVLSHLLSMVKEGRLKTQDGGHVELQADTFCIHGDTPSALQILMYLTSALPEHNILIKRE</sequence>
<dbReference type="InterPro" id="IPR011330">
    <property type="entry name" value="Glyco_hydro/deAcase_b/a-brl"/>
</dbReference>
<keyword evidence="1" id="KW-0378">Hydrolase</keyword>
<dbReference type="InterPro" id="IPR005501">
    <property type="entry name" value="LamB/YcsF/PxpA-like"/>
</dbReference>
<dbReference type="PANTHER" id="PTHR30292:SF0">
    <property type="entry name" value="5-OXOPROLINASE SUBUNIT A"/>
    <property type="match status" value="1"/>
</dbReference>
<evidence type="ECO:0000313" key="1">
    <source>
        <dbReference type="EMBL" id="TMM57121.1"/>
    </source>
</evidence>
<dbReference type="SUPFAM" id="SSF88713">
    <property type="entry name" value="Glycoside hydrolase/deacetylase"/>
    <property type="match status" value="1"/>
</dbReference>
<dbReference type="EC" id="3.5.2.9" evidence="1"/>
<keyword evidence="2" id="KW-1185">Reference proteome</keyword>
<dbReference type="PANTHER" id="PTHR30292">
    <property type="entry name" value="UNCHARACTERIZED PROTEIN YBGL-RELATED"/>
    <property type="match status" value="1"/>
</dbReference>
<protein>
    <submittedName>
        <fullName evidence="1">5-oxoprolinase subunit PxpA</fullName>
        <ecNumber evidence="1">3.5.2.9</ecNumber>
    </submittedName>
</protein>
<organism evidence="1 2">
    <name type="scientific">Maribacter algarum</name>
    <name type="common">ex Zhang et al. 2020</name>
    <dbReference type="NCBI Taxonomy" id="2578118"/>
    <lineage>
        <taxon>Bacteria</taxon>
        <taxon>Pseudomonadati</taxon>
        <taxon>Bacteroidota</taxon>
        <taxon>Flavobacteriia</taxon>
        <taxon>Flavobacteriales</taxon>
        <taxon>Flavobacteriaceae</taxon>
        <taxon>Maribacter</taxon>
    </lineage>
</organism>
<accession>A0A5S3PR28</accession>
<name>A0A5S3PR28_9FLAO</name>
<evidence type="ECO:0000313" key="2">
    <source>
        <dbReference type="Proteomes" id="UP000310314"/>
    </source>
</evidence>
<dbReference type="NCBIfam" id="NF003814">
    <property type="entry name" value="PRK05406.1-3"/>
    <property type="match status" value="1"/>
</dbReference>
<dbReference type="CDD" id="cd10801">
    <property type="entry name" value="LamB_YcsF_like_1"/>
    <property type="match status" value="1"/>
</dbReference>
<proteinExistence type="predicted"/>
<dbReference type="Proteomes" id="UP000310314">
    <property type="component" value="Unassembled WGS sequence"/>
</dbReference>
<gene>
    <name evidence="1" type="primary">pxpA</name>
    <name evidence="1" type="ORF">FEE95_11560</name>
</gene>
<dbReference type="GO" id="GO:0017168">
    <property type="term" value="F:5-oxoprolinase (ATP-hydrolyzing) activity"/>
    <property type="evidence" value="ECO:0007669"/>
    <property type="project" value="UniProtKB-EC"/>
</dbReference>
<comment type="caution">
    <text evidence="1">The sequence shown here is derived from an EMBL/GenBank/DDBJ whole genome shotgun (WGS) entry which is preliminary data.</text>
</comment>
<dbReference type="GO" id="GO:0005975">
    <property type="term" value="P:carbohydrate metabolic process"/>
    <property type="evidence" value="ECO:0007669"/>
    <property type="project" value="InterPro"/>
</dbReference>
<dbReference type="RefSeq" id="WP_138658103.1">
    <property type="nucleotide sequence ID" value="NZ_VATY01000002.1"/>
</dbReference>
<dbReference type="AlphaFoldDB" id="A0A5S3PR28"/>
<dbReference type="NCBIfam" id="NF003816">
    <property type="entry name" value="PRK05406.1-5"/>
    <property type="match status" value="1"/>
</dbReference>